<feature type="domain" description="HAT C-terminal dimerisation" evidence="1">
    <location>
        <begin position="77"/>
        <end position="143"/>
    </location>
</feature>
<dbReference type="Proteomes" id="UP000789508">
    <property type="component" value="Unassembled WGS sequence"/>
</dbReference>
<dbReference type="SUPFAM" id="SSF53098">
    <property type="entry name" value="Ribonuclease H-like"/>
    <property type="match status" value="1"/>
</dbReference>
<evidence type="ECO:0000313" key="2">
    <source>
        <dbReference type="EMBL" id="CAG8774301.1"/>
    </source>
</evidence>
<gene>
    <name evidence="2" type="ORF">ALEPTO_LOCUS14310</name>
</gene>
<dbReference type="OrthoDB" id="2422127at2759"/>
<protein>
    <submittedName>
        <fullName evidence="2">13705_t:CDS:1</fullName>
    </submittedName>
</protein>
<name>A0A9N9JDF2_9GLOM</name>
<feature type="non-terminal residue" evidence="2">
    <location>
        <position position="144"/>
    </location>
</feature>
<organism evidence="2 3">
    <name type="scientific">Ambispora leptoticha</name>
    <dbReference type="NCBI Taxonomy" id="144679"/>
    <lineage>
        <taxon>Eukaryota</taxon>
        <taxon>Fungi</taxon>
        <taxon>Fungi incertae sedis</taxon>
        <taxon>Mucoromycota</taxon>
        <taxon>Glomeromycotina</taxon>
        <taxon>Glomeromycetes</taxon>
        <taxon>Archaeosporales</taxon>
        <taxon>Ambisporaceae</taxon>
        <taxon>Ambispora</taxon>
    </lineage>
</organism>
<reference evidence="2" key="1">
    <citation type="submission" date="2021-06" db="EMBL/GenBank/DDBJ databases">
        <authorList>
            <person name="Kallberg Y."/>
            <person name="Tangrot J."/>
            <person name="Rosling A."/>
        </authorList>
    </citation>
    <scope>NUCLEOTIDE SEQUENCE</scope>
    <source>
        <strain evidence="2">FL130A</strain>
    </source>
</reference>
<dbReference type="AlphaFoldDB" id="A0A9N9JDF2"/>
<dbReference type="EMBL" id="CAJVPS010054613">
    <property type="protein sequence ID" value="CAG8774301.1"/>
    <property type="molecule type" value="Genomic_DNA"/>
</dbReference>
<dbReference type="InterPro" id="IPR012337">
    <property type="entry name" value="RNaseH-like_sf"/>
</dbReference>
<accession>A0A9N9JDF2</accession>
<evidence type="ECO:0000259" key="1">
    <source>
        <dbReference type="Pfam" id="PF05699"/>
    </source>
</evidence>
<keyword evidence="3" id="KW-1185">Reference proteome</keyword>
<dbReference type="GO" id="GO:0046983">
    <property type="term" value="F:protein dimerization activity"/>
    <property type="evidence" value="ECO:0007669"/>
    <property type="project" value="InterPro"/>
</dbReference>
<evidence type="ECO:0000313" key="3">
    <source>
        <dbReference type="Proteomes" id="UP000789508"/>
    </source>
</evidence>
<dbReference type="Pfam" id="PF05699">
    <property type="entry name" value="Dimer_Tnp_hAT"/>
    <property type="match status" value="1"/>
</dbReference>
<sequence length="144" mass="16852">LELVCAHLNSGRQIPPKSNEMIDLCQTHQYDISSYDAIFRERCNIALYKEIKELKNLSNNLINEWAIYSGLSETFSEDFDLDTYWHEKMTLLPNLSKIALLYIWLPVSGVDVERSFSAYKRILTDNRHALSENSLRMLNFLNFN</sequence>
<dbReference type="InterPro" id="IPR008906">
    <property type="entry name" value="HATC_C_dom"/>
</dbReference>
<comment type="caution">
    <text evidence="2">The sequence shown here is derived from an EMBL/GenBank/DDBJ whole genome shotgun (WGS) entry which is preliminary data.</text>
</comment>
<proteinExistence type="predicted"/>
<feature type="non-terminal residue" evidence="2">
    <location>
        <position position="1"/>
    </location>
</feature>